<evidence type="ECO:0000256" key="3">
    <source>
        <dbReference type="ARBA" id="ARBA00022989"/>
    </source>
</evidence>
<dbReference type="Pfam" id="PF01544">
    <property type="entry name" value="CorA"/>
    <property type="match status" value="1"/>
</dbReference>
<keyword evidence="3 5" id="KW-1133">Transmembrane helix</keyword>
<feature type="transmembrane region" description="Helical" evidence="5">
    <location>
        <begin position="179"/>
        <end position="202"/>
    </location>
</feature>
<dbReference type="Gene3D" id="1.20.58.340">
    <property type="entry name" value="Magnesium transport protein CorA, transmembrane region"/>
    <property type="match status" value="1"/>
</dbReference>
<evidence type="ECO:0000256" key="4">
    <source>
        <dbReference type="ARBA" id="ARBA00023136"/>
    </source>
</evidence>
<keyword evidence="2 5" id="KW-0812">Transmembrane</keyword>
<gene>
    <name evidence="6" type="ORF">AAH949_05480</name>
</gene>
<evidence type="ECO:0000256" key="1">
    <source>
        <dbReference type="ARBA" id="ARBA00004651"/>
    </source>
</evidence>
<evidence type="ECO:0000256" key="2">
    <source>
        <dbReference type="ARBA" id="ARBA00022692"/>
    </source>
</evidence>
<accession>A0AAU7E6Q7</accession>
<dbReference type="GO" id="GO:0050897">
    <property type="term" value="F:cobalt ion binding"/>
    <property type="evidence" value="ECO:0007669"/>
    <property type="project" value="TreeGrafter"/>
</dbReference>
<reference evidence="6" key="1">
    <citation type="submission" date="2024-05" db="EMBL/GenBank/DDBJ databases">
        <title>Campylobacter coli isolated from environmental waters in Slovenia.</title>
        <authorList>
            <person name="Zautner A.E."/>
            <person name="Bunk B."/>
            <person name="Riedel T."/>
            <person name="Sproeer C."/>
        </authorList>
    </citation>
    <scope>NUCLEOTIDE SEQUENCE</scope>
    <source>
        <strain evidence="6">CCS1377</strain>
    </source>
</reference>
<protein>
    <submittedName>
        <fullName evidence="6">CorA family divalent cation transporter</fullName>
    </submittedName>
</protein>
<feature type="transmembrane region" description="Helical" evidence="5">
    <location>
        <begin position="214"/>
        <end position="233"/>
    </location>
</feature>
<dbReference type="EMBL" id="CP155620">
    <property type="protein sequence ID" value="XBJ28559.1"/>
    <property type="molecule type" value="Genomic_DNA"/>
</dbReference>
<organism evidence="6">
    <name type="scientific">Campylobacter sp. CCS1377</name>
    <dbReference type="NCBI Taxonomy" id="3158229"/>
    <lineage>
        <taxon>Bacteria</taxon>
        <taxon>Pseudomonadati</taxon>
        <taxon>Campylobacterota</taxon>
        <taxon>Epsilonproteobacteria</taxon>
        <taxon>Campylobacterales</taxon>
        <taxon>Campylobacteraceae</taxon>
        <taxon>Campylobacter</taxon>
    </lineage>
</organism>
<dbReference type="PANTHER" id="PTHR46494:SF1">
    <property type="entry name" value="CORA FAMILY METAL ION TRANSPORTER (EUROFUNG)"/>
    <property type="match status" value="1"/>
</dbReference>
<dbReference type="GO" id="GO:0015095">
    <property type="term" value="F:magnesium ion transmembrane transporter activity"/>
    <property type="evidence" value="ECO:0007669"/>
    <property type="project" value="TreeGrafter"/>
</dbReference>
<keyword evidence="4 5" id="KW-0472">Membrane</keyword>
<evidence type="ECO:0000256" key="5">
    <source>
        <dbReference type="SAM" id="Phobius"/>
    </source>
</evidence>
<proteinExistence type="predicted"/>
<dbReference type="PANTHER" id="PTHR46494">
    <property type="entry name" value="CORA FAMILY METAL ION TRANSPORTER (EUROFUNG)"/>
    <property type="match status" value="1"/>
</dbReference>
<evidence type="ECO:0000313" key="6">
    <source>
        <dbReference type="EMBL" id="XBJ28559.1"/>
    </source>
</evidence>
<dbReference type="GO" id="GO:0000287">
    <property type="term" value="F:magnesium ion binding"/>
    <property type="evidence" value="ECO:0007669"/>
    <property type="project" value="TreeGrafter"/>
</dbReference>
<dbReference type="InterPro" id="IPR045863">
    <property type="entry name" value="CorA_TM1_TM2"/>
</dbReference>
<dbReference type="GO" id="GO:0015087">
    <property type="term" value="F:cobalt ion transmembrane transporter activity"/>
    <property type="evidence" value="ECO:0007669"/>
    <property type="project" value="TreeGrafter"/>
</dbReference>
<dbReference type="AlphaFoldDB" id="A0AAU7E6Q7"/>
<dbReference type="InterPro" id="IPR002523">
    <property type="entry name" value="MgTranspt_CorA/ZnTranspt_ZntB"/>
</dbReference>
<comment type="subcellular location">
    <subcellularLocation>
        <location evidence="1">Cell membrane</location>
        <topology evidence="1">Multi-pass membrane protein</topology>
    </subcellularLocation>
</comment>
<dbReference type="GO" id="GO:0005886">
    <property type="term" value="C:plasma membrane"/>
    <property type="evidence" value="ECO:0007669"/>
    <property type="project" value="UniProtKB-SubCell"/>
</dbReference>
<sequence>MHYDENLAKFLANKNLNTLYTDFLGQKIFILNADKIYIFGFEENQIYKLENCEFQNYQFEDFIALIRLNIEECKANNFHFESILEHKENVLLKGILIKHFFKKIFILKQKINKNIKTLNLLSEALNLLISEQNFCKKALKPLLLSTNISLRTAKESLNRLNEMYSLVSAMKNERMNKSIYFLSVLSAIFLPLNLIVGFFGMNTEGLFFDGNKNGTWYIFSTICFILIFGLIFYKNKKEKELDFDDKITKKSKK</sequence>
<dbReference type="RefSeq" id="WP_134239027.1">
    <property type="nucleotide sequence ID" value="NZ_CP155620.1"/>
</dbReference>
<name>A0AAU7E6Q7_9BACT</name>
<dbReference type="SUPFAM" id="SSF144083">
    <property type="entry name" value="Magnesium transport protein CorA, transmembrane region"/>
    <property type="match status" value="1"/>
</dbReference>